<sequence>MATSKIVSLLFLKCPHCRKGNLLESHPYKISKFNKVNQHCPNCDFKLVIEPSFYYGSMYVSYGLGVAFAVATYVIMLLLDIASNPLYIFLAILVVLVVIWPYTGALAKSIWAHLFISYDKDAGLKSK</sequence>
<accession>A0A3S9N0F4</accession>
<evidence type="ECO:0000313" key="3">
    <source>
        <dbReference type="Proteomes" id="UP000279600"/>
    </source>
</evidence>
<name>A0A3S9N0F4_9FLAO</name>
<gene>
    <name evidence="2" type="ORF">EJ995_11370</name>
</gene>
<dbReference type="KEGG" id="noj:EJ995_11370"/>
<keyword evidence="1" id="KW-0472">Membrane</keyword>
<reference evidence="2 3" key="1">
    <citation type="submission" date="2018-12" db="EMBL/GenBank/DDBJ databases">
        <title>Complete genome of Nonlabens sp. MJ115.</title>
        <authorList>
            <person name="Choi H.S."/>
            <person name="Jung J."/>
        </authorList>
    </citation>
    <scope>NUCLEOTIDE SEQUENCE [LARGE SCALE GENOMIC DNA]</scope>
    <source>
        <strain evidence="2 3">MJ115</strain>
    </source>
</reference>
<keyword evidence="3" id="KW-1185">Reference proteome</keyword>
<organism evidence="2 3">
    <name type="scientific">Nonlabens ponticola</name>
    <dbReference type="NCBI Taxonomy" id="2496866"/>
    <lineage>
        <taxon>Bacteria</taxon>
        <taxon>Pseudomonadati</taxon>
        <taxon>Bacteroidota</taxon>
        <taxon>Flavobacteriia</taxon>
        <taxon>Flavobacteriales</taxon>
        <taxon>Flavobacteriaceae</taxon>
        <taxon>Nonlabens</taxon>
    </lineage>
</organism>
<dbReference type="EMBL" id="CP034549">
    <property type="protein sequence ID" value="AZQ44802.1"/>
    <property type="molecule type" value="Genomic_DNA"/>
</dbReference>
<evidence type="ECO:0000256" key="1">
    <source>
        <dbReference type="SAM" id="Phobius"/>
    </source>
</evidence>
<dbReference type="AlphaFoldDB" id="A0A3S9N0F4"/>
<evidence type="ECO:0000313" key="2">
    <source>
        <dbReference type="EMBL" id="AZQ44802.1"/>
    </source>
</evidence>
<dbReference type="Proteomes" id="UP000279600">
    <property type="component" value="Chromosome"/>
</dbReference>
<dbReference type="RefSeq" id="WP_126448517.1">
    <property type="nucleotide sequence ID" value="NZ_CP034549.1"/>
</dbReference>
<feature type="transmembrane region" description="Helical" evidence="1">
    <location>
        <begin position="86"/>
        <end position="103"/>
    </location>
</feature>
<protein>
    <submittedName>
        <fullName evidence="2">DUF983 domain-containing protein</fullName>
    </submittedName>
</protein>
<feature type="transmembrane region" description="Helical" evidence="1">
    <location>
        <begin position="59"/>
        <end position="79"/>
    </location>
</feature>
<keyword evidence="1" id="KW-0812">Transmembrane</keyword>
<proteinExistence type="predicted"/>
<keyword evidence="1" id="KW-1133">Transmembrane helix</keyword>
<dbReference type="OrthoDB" id="9790326at2"/>